<comment type="pathway">
    <text evidence="4">Protein modification; protein ubiquitination.</text>
</comment>
<dbReference type="EMBL" id="PDCK01000044">
    <property type="protein sequence ID" value="PRQ26964.1"/>
    <property type="molecule type" value="Genomic_DNA"/>
</dbReference>
<evidence type="ECO:0000259" key="15">
    <source>
        <dbReference type="PROSITE" id="PS50089"/>
    </source>
</evidence>
<dbReference type="InterPro" id="IPR048962">
    <property type="entry name" value="ARIH1-like_UBL"/>
</dbReference>
<evidence type="ECO:0000256" key="10">
    <source>
        <dbReference type="ARBA" id="ARBA00022771"/>
    </source>
</evidence>
<dbReference type="FunFam" id="1.20.120.1750:FF:000027">
    <property type="entry name" value="RBR-type E3 ubiquitin transferase"/>
    <property type="match status" value="1"/>
</dbReference>
<dbReference type="OrthoDB" id="10009520at2759"/>
<protein>
    <recommendedName>
        <fullName evidence="6">RBR-type E3 ubiquitin transferase</fullName>
        <ecNumber evidence="6">2.3.2.31</ecNumber>
    </recommendedName>
</protein>
<dbReference type="InterPro" id="IPR031127">
    <property type="entry name" value="E3_UB_ligase_RBR"/>
</dbReference>
<dbReference type="Pfam" id="PF19422">
    <property type="entry name" value="Ariadne"/>
    <property type="match status" value="1"/>
</dbReference>
<keyword evidence="17" id="KW-0012">Acyltransferase</keyword>
<dbReference type="PROSITE" id="PS51873">
    <property type="entry name" value="TRIAD"/>
    <property type="match status" value="1"/>
</dbReference>
<dbReference type="Pfam" id="PF01485">
    <property type="entry name" value="IBR"/>
    <property type="match status" value="1"/>
</dbReference>
<evidence type="ECO:0000313" key="17">
    <source>
        <dbReference type="EMBL" id="PRQ26964.1"/>
    </source>
</evidence>
<dbReference type="Gene3D" id="3.30.40.10">
    <property type="entry name" value="Zinc/RING finger domain, C3HC4 (zinc finger)"/>
    <property type="match status" value="1"/>
</dbReference>
<comment type="function">
    <text evidence="3">Might act as an E3 ubiquitin-protein ligase, or as part of E3 complex, which accepts ubiquitin from specific E2 ubiquitin-conjugating enzymes and then transfers it to substrates.</text>
</comment>
<dbReference type="PROSITE" id="PS50089">
    <property type="entry name" value="ZF_RING_2"/>
    <property type="match status" value="1"/>
</dbReference>
<evidence type="ECO:0000259" key="16">
    <source>
        <dbReference type="PROSITE" id="PS51873"/>
    </source>
</evidence>
<proteinExistence type="inferred from homology"/>
<comment type="cofactor">
    <cofactor evidence="2">
        <name>Zn(2+)</name>
        <dbReference type="ChEBI" id="CHEBI:29105"/>
    </cofactor>
</comment>
<evidence type="ECO:0000256" key="8">
    <source>
        <dbReference type="ARBA" id="ARBA00022723"/>
    </source>
</evidence>
<evidence type="ECO:0000256" key="14">
    <source>
        <dbReference type="SAM" id="MobiDB-lite"/>
    </source>
</evidence>
<sequence>MDDTDYMNDDNYYDDDDDGFSDCDDDDDDQSIEEESNDRQNYTVLKEEEIAKLQEDAITEVSAVLSISQSAACFVLTQFNWNVINLNDEWFADEDRIRQKVGLLEQPVVQFNPKNQRTICGICFEVYGYGSMYSAACGHRYCGECWRGYISTAIKDGPACLMLRCPEPPCRAAVGPDLISVLVSKQEYERYRHYLLRSYVEQQTKIKWCPAPDCKYAVRFDSYETRSYDVSCLCSHSYCWNCTEESHRPVDCETVRKWIMKNKDSSQNAQWILVNTKPCPKCKRPIQKNQGCHHMTCSAPCRYEFCWYCLAKFESYSTRCCNAYRANTDELKELDLEPDQKKLKEYLDRYLHYYERWANNQSSKEKAVESLEEVRTKHIMELIRKQQYLSELELNFIIDAWQQIIECRQVLRWSYAYGYYMPEDERLKADLFEHLQGHAEYSLERLHKCAETELQPYLASEVELKESFHAFRLKLENMTRATKDYFRKLVTALENGLSEVDGV</sequence>
<evidence type="ECO:0000256" key="6">
    <source>
        <dbReference type="ARBA" id="ARBA00012251"/>
    </source>
</evidence>
<dbReference type="SMART" id="SM00647">
    <property type="entry name" value="IBR"/>
    <property type="match status" value="2"/>
</dbReference>
<dbReference type="Gramene" id="PRQ26964">
    <property type="protein sequence ID" value="PRQ26964"/>
    <property type="gene ID" value="RchiOBHm_Chr6g0300261"/>
</dbReference>
<keyword evidence="12" id="KW-0862">Zinc</keyword>
<evidence type="ECO:0000256" key="3">
    <source>
        <dbReference type="ARBA" id="ARBA00003976"/>
    </source>
</evidence>
<dbReference type="InterPro" id="IPR013083">
    <property type="entry name" value="Znf_RING/FYVE/PHD"/>
</dbReference>
<organism evidence="17 18">
    <name type="scientific">Rosa chinensis</name>
    <name type="common">China rose</name>
    <dbReference type="NCBI Taxonomy" id="74649"/>
    <lineage>
        <taxon>Eukaryota</taxon>
        <taxon>Viridiplantae</taxon>
        <taxon>Streptophyta</taxon>
        <taxon>Embryophyta</taxon>
        <taxon>Tracheophyta</taxon>
        <taxon>Spermatophyta</taxon>
        <taxon>Magnoliopsida</taxon>
        <taxon>eudicotyledons</taxon>
        <taxon>Gunneridae</taxon>
        <taxon>Pentapetalae</taxon>
        <taxon>rosids</taxon>
        <taxon>fabids</taxon>
        <taxon>Rosales</taxon>
        <taxon>Rosaceae</taxon>
        <taxon>Rosoideae</taxon>
        <taxon>Rosoideae incertae sedis</taxon>
        <taxon>Rosa</taxon>
    </lineage>
</organism>
<dbReference type="FunFam" id="3.30.40.10:FF:000019">
    <property type="entry name" value="RBR-type E3 ubiquitin transferase"/>
    <property type="match status" value="1"/>
</dbReference>
<dbReference type="InterPro" id="IPR002867">
    <property type="entry name" value="IBR_dom"/>
</dbReference>
<dbReference type="AlphaFoldDB" id="A0A2P6PYG6"/>
<evidence type="ECO:0000256" key="9">
    <source>
        <dbReference type="ARBA" id="ARBA00022737"/>
    </source>
</evidence>
<dbReference type="GO" id="GO:0061630">
    <property type="term" value="F:ubiquitin protein ligase activity"/>
    <property type="evidence" value="ECO:0007669"/>
    <property type="project" value="UniProtKB-EC"/>
</dbReference>
<dbReference type="Gene3D" id="1.20.120.1750">
    <property type="match status" value="1"/>
</dbReference>
<keyword evidence="10 13" id="KW-0863">Zinc-finger</keyword>
<dbReference type="STRING" id="74649.A0A2P6PYG6"/>
<dbReference type="PANTHER" id="PTHR11685">
    <property type="entry name" value="RBR FAMILY RING FINGER AND IBR DOMAIN-CONTAINING"/>
    <property type="match status" value="1"/>
</dbReference>
<feature type="region of interest" description="Disordered" evidence="14">
    <location>
        <begin position="1"/>
        <end position="39"/>
    </location>
</feature>
<evidence type="ECO:0000256" key="1">
    <source>
        <dbReference type="ARBA" id="ARBA00001798"/>
    </source>
</evidence>
<evidence type="ECO:0000256" key="5">
    <source>
        <dbReference type="ARBA" id="ARBA00005884"/>
    </source>
</evidence>
<comment type="caution">
    <text evidence="17">The sequence shown here is derived from an EMBL/GenBank/DDBJ whole genome shotgun (WGS) entry which is preliminary data.</text>
</comment>
<dbReference type="InterPro" id="IPR045840">
    <property type="entry name" value="Ariadne"/>
</dbReference>
<gene>
    <name evidence="17" type="ORF">RchiOBHm_Chr6g0300261</name>
</gene>
<dbReference type="GO" id="GO:0016874">
    <property type="term" value="F:ligase activity"/>
    <property type="evidence" value="ECO:0007669"/>
    <property type="project" value="UniProtKB-KW"/>
</dbReference>
<dbReference type="GO" id="GO:0008270">
    <property type="term" value="F:zinc ion binding"/>
    <property type="evidence" value="ECO:0007669"/>
    <property type="project" value="UniProtKB-KW"/>
</dbReference>
<dbReference type="CDD" id="cd20346">
    <property type="entry name" value="BRcat_RBR_ANKIB1"/>
    <property type="match status" value="1"/>
</dbReference>
<feature type="domain" description="RING-type" evidence="15">
    <location>
        <begin position="120"/>
        <end position="164"/>
    </location>
</feature>
<dbReference type="Pfam" id="PF21235">
    <property type="entry name" value="UBA_ARI1"/>
    <property type="match status" value="1"/>
</dbReference>
<feature type="domain" description="RING-type" evidence="16">
    <location>
        <begin position="116"/>
        <end position="325"/>
    </location>
</feature>
<evidence type="ECO:0000256" key="13">
    <source>
        <dbReference type="PROSITE-ProRule" id="PRU00175"/>
    </source>
</evidence>
<evidence type="ECO:0000313" key="18">
    <source>
        <dbReference type="Proteomes" id="UP000238479"/>
    </source>
</evidence>
<reference evidence="17 18" key="1">
    <citation type="journal article" date="2018" name="Nat. Genet.">
        <title>The Rosa genome provides new insights in the design of modern roses.</title>
        <authorList>
            <person name="Bendahmane M."/>
        </authorList>
    </citation>
    <scope>NUCLEOTIDE SEQUENCE [LARGE SCALE GENOMIC DNA]</scope>
    <source>
        <strain evidence="18">cv. Old Blush</strain>
    </source>
</reference>
<keyword evidence="7 17" id="KW-0808">Transferase</keyword>
<evidence type="ECO:0000256" key="11">
    <source>
        <dbReference type="ARBA" id="ARBA00022786"/>
    </source>
</evidence>
<dbReference type="Proteomes" id="UP000238479">
    <property type="component" value="Chromosome 6"/>
</dbReference>
<comment type="similarity">
    <text evidence="5">Belongs to the RBR family. Ariadne subfamily.</text>
</comment>
<dbReference type="GO" id="GO:0016567">
    <property type="term" value="P:protein ubiquitination"/>
    <property type="evidence" value="ECO:0007669"/>
    <property type="project" value="UniProtKB-UniPathway"/>
</dbReference>
<keyword evidence="11" id="KW-0833">Ubl conjugation pathway</keyword>
<keyword evidence="8" id="KW-0479">Metal-binding</keyword>
<keyword evidence="18" id="KW-1185">Reference proteome</keyword>
<comment type="catalytic activity">
    <reaction evidence="1">
        <text>[E2 ubiquitin-conjugating enzyme]-S-ubiquitinyl-L-cysteine + [acceptor protein]-L-lysine = [E2 ubiquitin-conjugating enzyme]-L-cysteine + [acceptor protein]-N(6)-ubiquitinyl-L-lysine.</text>
        <dbReference type="EC" id="2.3.2.31"/>
    </reaction>
</comment>
<keyword evidence="17" id="KW-0436">Ligase</keyword>
<feature type="compositionally biased region" description="Acidic residues" evidence="14">
    <location>
        <begin position="1"/>
        <end position="36"/>
    </location>
</feature>
<accession>A0A2P6PYG6</accession>
<evidence type="ECO:0000256" key="2">
    <source>
        <dbReference type="ARBA" id="ARBA00001947"/>
    </source>
</evidence>
<dbReference type="Pfam" id="PF22191">
    <property type="entry name" value="IBR_1"/>
    <property type="match status" value="1"/>
</dbReference>
<evidence type="ECO:0000256" key="12">
    <source>
        <dbReference type="ARBA" id="ARBA00022833"/>
    </source>
</evidence>
<name>A0A2P6PYG6_ROSCH</name>
<keyword evidence="9" id="KW-0677">Repeat</keyword>
<evidence type="ECO:0000256" key="7">
    <source>
        <dbReference type="ARBA" id="ARBA00022679"/>
    </source>
</evidence>
<dbReference type="UniPathway" id="UPA00143"/>
<dbReference type="InterPro" id="IPR044066">
    <property type="entry name" value="TRIAD_supradom"/>
</dbReference>
<evidence type="ECO:0000256" key="4">
    <source>
        <dbReference type="ARBA" id="ARBA00004906"/>
    </source>
</evidence>
<dbReference type="EC" id="2.3.2.31" evidence="6"/>
<dbReference type="SUPFAM" id="SSF57850">
    <property type="entry name" value="RING/U-box"/>
    <property type="match status" value="3"/>
</dbReference>
<dbReference type="InterPro" id="IPR001841">
    <property type="entry name" value="Znf_RING"/>
</dbReference>